<dbReference type="InterPro" id="IPR058982">
    <property type="entry name" value="Beta-barrel_AprE"/>
</dbReference>
<comment type="subcellular location">
    <subcellularLocation>
        <location evidence="1 9">Cell inner membrane</location>
        <topology evidence="1 9">Single-pass membrane protein</topology>
    </subcellularLocation>
</comment>
<comment type="caution">
    <text evidence="13">The sequence shown here is derived from an EMBL/GenBank/DDBJ whole genome shotgun (WGS) entry which is preliminary data.</text>
</comment>
<evidence type="ECO:0000256" key="9">
    <source>
        <dbReference type="RuleBase" id="RU365093"/>
    </source>
</evidence>
<evidence type="ECO:0000256" key="5">
    <source>
        <dbReference type="ARBA" id="ARBA00022519"/>
    </source>
</evidence>
<keyword evidence="5 9" id="KW-0997">Cell inner membrane</keyword>
<dbReference type="SUPFAM" id="SSF56954">
    <property type="entry name" value="Outer membrane efflux proteins (OEP)"/>
    <property type="match status" value="1"/>
</dbReference>
<evidence type="ECO:0000259" key="11">
    <source>
        <dbReference type="Pfam" id="PF25994"/>
    </source>
</evidence>
<keyword evidence="10" id="KW-0175">Coiled coil</keyword>
<feature type="domain" description="AprE-like beta-barrel" evidence="12">
    <location>
        <begin position="330"/>
        <end position="420"/>
    </location>
</feature>
<evidence type="ECO:0000313" key="14">
    <source>
        <dbReference type="Proteomes" id="UP001289135"/>
    </source>
</evidence>
<dbReference type="Pfam" id="PF26002">
    <property type="entry name" value="Beta-barrel_AprE"/>
    <property type="match status" value="1"/>
</dbReference>
<dbReference type="NCBIfam" id="TIGR01843">
    <property type="entry name" value="type_I_hlyD"/>
    <property type="match status" value="1"/>
</dbReference>
<feature type="domain" description="AprE-like long alpha-helical hairpin" evidence="11">
    <location>
        <begin position="111"/>
        <end position="281"/>
    </location>
</feature>
<dbReference type="AlphaFoldDB" id="A0AAE4VLA0"/>
<dbReference type="Pfam" id="PF25994">
    <property type="entry name" value="HH_AprE"/>
    <property type="match status" value="1"/>
</dbReference>
<keyword evidence="7 9" id="KW-1133">Transmembrane helix</keyword>
<keyword evidence="6 9" id="KW-0812">Transmembrane</keyword>
<evidence type="ECO:0000313" key="13">
    <source>
        <dbReference type="EMBL" id="MDZ5761603.1"/>
    </source>
</evidence>
<evidence type="ECO:0000256" key="1">
    <source>
        <dbReference type="ARBA" id="ARBA00004377"/>
    </source>
</evidence>
<dbReference type="Gene3D" id="2.40.30.170">
    <property type="match status" value="1"/>
</dbReference>
<dbReference type="PRINTS" id="PR01490">
    <property type="entry name" value="RTXTOXIND"/>
</dbReference>
<evidence type="ECO:0000256" key="6">
    <source>
        <dbReference type="ARBA" id="ARBA00022692"/>
    </source>
</evidence>
<dbReference type="Proteomes" id="UP001289135">
    <property type="component" value="Unassembled WGS sequence"/>
</dbReference>
<dbReference type="PANTHER" id="PTHR30386:SF17">
    <property type="entry name" value="ALKALINE PROTEASE SECRETION PROTEIN APRE"/>
    <property type="match status" value="1"/>
</dbReference>
<name>A0AAE4VLA0_9RICK</name>
<evidence type="ECO:0000256" key="2">
    <source>
        <dbReference type="ARBA" id="ARBA00009477"/>
    </source>
</evidence>
<dbReference type="GO" id="GO:0005886">
    <property type="term" value="C:plasma membrane"/>
    <property type="evidence" value="ECO:0007669"/>
    <property type="project" value="UniProtKB-SubCell"/>
</dbReference>
<evidence type="ECO:0000256" key="8">
    <source>
        <dbReference type="ARBA" id="ARBA00023136"/>
    </source>
</evidence>
<reference evidence="13" key="1">
    <citation type="submission" date="2023-02" db="EMBL/GenBank/DDBJ databases">
        <title>Host association and intracellularity evolved multiple times independently in the Rickettsiales.</title>
        <authorList>
            <person name="Castelli M."/>
            <person name="Nardi T."/>
            <person name="Gammuto L."/>
            <person name="Bellinzona G."/>
            <person name="Sabaneyeva E."/>
            <person name="Potekhin A."/>
            <person name="Serra V."/>
            <person name="Petroni G."/>
            <person name="Sassera D."/>
        </authorList>
    </citation>
    <scope>NUCLEOTIDE SEQUENCE</scope>
    <source>
        <strain evidence="13">USBL-36I1</strain>
    </source>
</reference>
<dbReference type="EMBL" id="JARGYU010000003">
    <property type="protein sequence ID" value="MDZ5761603.1"/>
    <property type="molecule type" value="Genomic_DNA"/>
</dbReference>
<keyword evidence="8 9" id="KW-0472">Membrane</keyword>
<comment type="similarity">
    <text evidence="2 9">Belongs to the membrane fusion protein (MFP) (TC 8.A.1) family.</text>
</comment>
<sequence>MLNNNENYNNQLISLRDYINKPIKLAYFFIIIAISIFFIWGCFAKLDSAIIARGVVIIAGNRKEVQHYEGGIISKILVEEGQKVKSGDILMILDKSSIEGILHTTLTLLRSRIAIEKRLIAEITNLDNISFDHNLLKGVDKEVEIIKNNQINIFLTKRNEFESNMLSFNEEKSKIFININGIKKQQDIFQDNLKIQEEKLSDIKKLYEKDVISKHNMLSIQREYQEMQARVAYLKDQELTLNQDLEKLKANIASFKNKYYTNLSKEYENNHLEIIDLEGKYKHYLNILDRTNIKSSVSGIVTDLKVHTIGGIIRPGETLMYIVPDTDNFIIETNIAPHEISNIKVGNLAKVSLDSYKQRLVPRLSADIIYISADSLKSEKGSTGLKEYYIVRLKIKPESLKSINYDVKLYPGMPVTAFLIRGTRTFMEYMLSPIIESFHKAFKEQ</sequence>
<accession>A0AAE4VLA0</accession>
<organism evidence="13 14">
    <name type="scientific">Lyticum sinuosum</name>
    <dbReference type="NCBI Taxonomy" id="1332059"/>
    <lineage>
        <taxon>Bacteria</taxon>
        <taxon>Pseudomonadati</taxon>
        <taxon>Pseudomonadota</taxon>
        <taxon>Alphaproteobacteria</taxon>
        <taxon>Rickettsiales</taxon>
        <taxon>Lyticum</taxon>
    </lineage>
</organism>
<evidence type="ECO:0000256" key="4">
    <source>
        <dbReference type="ARBA" id="ARBA00022475"/>
    </source>
</evidence>
<dbReference type="PANTHER" id="PTHR30386">
    <property type="entry name" value="MEMBRANE FUSION SUBUNIT OF EMRAB-TOLC MULTIDRUG EFFLUX PUMP"/>
    <property type="match status" value="1"/>
</dbReference>
<keyword evidence="14" id="KW-1185">Reference proteome</keyword>
<gene>
    <name evidence="13" type="ORF">Lyticum_00789</name>
</gene>
<evidence type="ECO:0000256" key="10">
    <source>
        <dbReference type="SAM" id="Coils"/>
    </source>
</evidence>
<proteinExistence type="inferred from homology"/>
<evidence type="ECO:0000256" key="7">
    <source>
        <dbReference type="ARBA" id="ARBA00022989"/>
    </source>
</evidence>
<feature type="coiled-coil region" evidence="10">
    <location>
        <begin position="217"/>
        <end position="258"/>
    </location>
</feature>
<keyword evidence="3 9" id="KW-0813">Transport</keyword>
<protein>
    <recommendedName>
        <fullName evidence="9">Membrane fusion protein (MFP) family protein</fullName>
    </recommendedName>
</protein>
<dbReference type="InterPro" id="IPR010129">
    <property type="entry name" value="T1SS_HlyD"/>
</dbReference>
<evidence type="ECO:0000259" key="12">
    <source>
        <dbReference type="Pfam" id="PF26002"/>
    </source>
</evidence>
<keyword evidence="4 9" id="KW-1003">Cell membrane</keyword>
<dbReference type="InterPro" id="IPR058781">
    <property type="entry name" value="HH_AprE-like"/>
</dbReference>
<evidence type="ECO:0000256" key="3">
    <source>
        <dbReference type="ARBA" id="ARBA00022448"/>
    </source>
</evidence>
<dbReference type="Gene3D" id="2.40.50.100">
    <property type="match status" value="1"/>
</dbReference>
<dbReference type="RefSeq" id="WP_322499022.1">
    <property type="nucleotide sequence ID" value="NZ_JARGYU010000003.1"/>
</dbReference>
<feature type="transmembrane region" description="Helical" evidence="9">
    <location>
        <begin position="25"/>
        <end position="43"/>
    </location>
</feature>
<dbReference type="GO" id="GO:0015031">
    <property type="term" value="P:protein transport"/>
    <property type="evidence" value="ECO:0007669"/>
    <property type="project" value="InterPro"/>
</dbReference>
<dbReference type="InterPro" id="IPR050739">
    <property type="entry name" value="MFP"/>
</dbReference>